<proteinExistence type="predicted"/>
<reference evidence="2 3" key="1">
    <citation type="submission" date="2024-05" db="EMBL/GenBank/DDBJ databases">
        <title>A draft genome resource for the thread blight pathogen Marasmius tenuissimus strain MS-2.</title>
        <authorList>
            <person name="Yulfo-Soto G.E."/>
            <person name="Baruah I.K."/>
            <person name="Amoako-Attah I."/>
            <person name="Bukari Y."/>
            <person name="Meinhardt L.W."/>
            <person name="Bailey B.A."/>
            <person name="Cohen S.P."/>
        </authorList>
    </citation>
    <scope>NUCLEOTIDE SEQUENCE [LARGE SCALE GENOMIC DNA]</scope>
    <source>
        <strain evidence="2 3">MS-2</strain>
    </source>
</reference>
<feature type="region of interest" description="Disordered" evidence="1">
    <location>
        <begin position="1"/>
        <end position="93"/>
    </location>
</feature>
<evidence type="ECO:0000256" key="1">
    <source>
        <dbReference type="SAM" id="MobiDB-lite"/>
    </source>
</evidence>
<feature type="compositionally biased region" description="Gly residues" evidence="1">
    <location>
        <begin position="29"/>
        <end position="41"/>
    </location>
</feature>
<feature type="compositionally biased region" description="Basic and acidic residues" evidence="1">
    <location>
        <begin position="153"/>
        <end position="169"/>
    </location>
</feature>
<accession>A0ABR2ZZ67</accession>
<protein>
    <submittedName>
        <fullName evidence="2">Uncharacterized protein</fullName>
    </submittedName>
</protein>
<sequence>MPKPIQSSIDSGDDDPYSEDDMLWHRGGSSLGGRGGSGTSFGGAKRVGSTSAFGNGNIGGPYGTTSVNNATGSEHANEHCDHYGNPPSYTTAATRSYDYDDRSRDASIVGSSSYASSSSSTVQMSLRARIFSFAASPTSLSFSQLVKGKGKARERERLISTKPGERGAGETETELDEPSRHLPTARLAAPKAPLIPPHILEQRITPLLFQCSRLLSVVPSFIGMLWCILCIIHYEPEEVTTRRRPDKVDYLVSLLWVRHLRPPPARPHHSPIVFTDSSDWIPMSGTHNGLDDEVEALLPAFIYIDTSSRATSDMLACNAVCDADVRCYHSTGSYMGNRRNDDLHVTFCTDLGDE</sequence>
<keyword evidence="3" id="KW-1185">Reference proteome</keyword>
<dbReference type="Proteomes" id="UP001437256">
    <property type="component" value="Unassembled WGS sequence"/>
</dbReference>
<feature type="region of interest" description="Disordered" evidence="1">
    <location>
        <begin position="153"/>
        <end position="179"/>
    </location>
</feature>
<comment type="caution">
    <text evidence="2">The sequence shown here is derived from an EMBL/GenBank/DDBJ whole genome shotgun (WGS) entry which is preliminary data.</text>
</comment>
<evidence type="ECO:0000313" key="2">
    <source>
        <dbReference type="EMBL" id="KAL0066990.1"/>
    </source>
</evidence>
<feature type="compositionally biased region" description="Polar residues" evidence="1">
    <location>
        <begin position="63"/>
        <end position="74"/>
    </location>
</feature>
<evidence type="ECO:0000313" key="3">
    <source>
        <dbReference type="Proteomes" id="UP001437256"/>
    </source>
</evidence>
<feature type="compositionally biased region" description="Acidic residues" evidence="1">
    <location>
        <begin position="11"/>
        <end position="21"/>
    </location>
</feature>
<dbReference type="EMBL" id="JBBXMP010000030">
    <property type="protein sequence ID" value="KAL0066990.1"/>
    <property type="molecule type" value="Genomic_DNA"/>
</dbReference>
<name>A0ABR2ZZ67_9AGAR</name>
<gene>
    <name evidence="2" type="ORF">AAF712_005979</name>
</gene>
<organism evidence="2 3">
    <name type="scientific">Marasmius tenuissimus</name>
    <dbReference type="NCBI Taxonomy" id="585030"/>
    <lineage>
        <taxon>Eukaryota</taxon>
        <taxon>Fungi</taxon>
        <taxon>Dikarya</taxon>
        <taxon>Basidiomycota</taxon>
        <taxon>Agaricomycotina</taxon>
        <taxon>Agaricomycetes</taxon>
        <taxon>Agaricomycetidae</taxon>
        <taxon>Agaricales</taxon>
        <taxon>Marasmiineae</taxon>
        <taxon>Marasmiaceae</taxon>
        <taxon>Marasmius</taxon>
    </lineage>
</organism>